<keyword evidence="12" id="KW-1185">Reference proteome</keyword>
<dbReference type="PANTHER" id="PTHR43297">
    <property type="entry name" value="OLIGOPEPTIDE TRANSPORT ATP-BINDING PROTEIN APPD"/>
    <property type="match status" value="1"/>
</dbReference>
<evidence type="ECO:0000256" key="4">
    <source>
        <dbReference type="ARBA" id="ARBA00022475"/>
    </source>
</evidence>
<dbReference type="GO" id="GO:0005886">
    <property type="term" value="C:plasma membrane"/>
    <property type="evidence" value="ECO:0007669"/>
    <property type="project" value="UniProtKB-SubCell"/>
</dbReference>
<dbReference type="Proteomes" id="UP000223071">
    <property type="component" value="Unassembled WGS sequence"/>
</dbReference>
<dbReference type="InterPro" id="IPR003439">
    <property type="entry name" value="ABC_transporter-like_ATP-bd"/>
</dbReference>
<comment type="subcellular location">
    <subcellularLocation>
        <location evidence="1">Cell membrane</location>
        <topology evidence="1">Peripheral membrane protein</topology>
    </subcellularLocation>
</comment>
<evidence type="ECO:0000256" key="6">
    <source>
        <dbReference type="ARBA" id="ARBA00022741"/>
    </source>
</evidence>
<dbReference type="Pfam" id="PF00005">
    <property type="entry name" value="ABC_tran"/>
    <property type="match status" value="1"/>
</dbReference>
<dbReference type="GO" id="GO:0016887">
    <property type="term" value="F:ATP hydrolysis activity"/>
    <property type="evidence" value="ECO:0007669"/>
    <property type="project" value="InterPro"/>
</dbReference>
<dbReference type="Gene3D" id="3.40.50.300">
    <property type="entry name" value="P-loop containing nucleotide triphosphate hydrolases"/>
    <property type="match status" value="1"/>
</dbReference>
<keyword evidence="6" id="KW-0547">Nucleotide-binding</keyword>
<evidence type="ECO:0000256" key="1">
    <source>
        <dbReference type="ARBA" id="ARBA00004202"/>
    </source>
</evidence>
<feature type="domain" description="ABC transporter" evidence="10">
    <location>
        <begin position="8"/>
        <end position="256"/>
    </location>
</feature>
<gene>
    <name evidence="11" type="ORF">A9A59_0899</name>
</gene>
<evidence type="ECO:0000313" key="12">
    <source>
        <dbReference type="Proteomes" id="UP000223071"/>
    </source>
</evidence>
<keyword evidence="3" id="KW-0813">Transport</keyword>
<dbReference type="InterPro" id="IPR013563">
    <property type="entry name" value="Oligopep_ABC_C"/>
</dbReference>
<keyword evidence="4" id="KW-1003">Cell membrane</keyword>
<evidence type="ECO:0000313" key="11">
    <source>
        <dbReference type="EMBL" id="PFG73697.1"/>
    </source>
</evidence>
<dbReference type="InterPro" id="IPR017871">
    <property type="entry name" value="ABC_transporter-like_CS"/>
</dbReference>
<accession>A0A2A9HCG1</accession>
<evidence type="ECO:0000256" key="5">
    <source>
        <dbReference type="ARBA" id="ARBA00022519"/>
    </source>
</evidence>
<organism evidence="11 12">
    <name type="scientific">Tepidiforma thermophila (strain KCTC 52669 / CGMCC 1.13589 / G233)</name>
    <dbReference type="NCBI Taxonomy" id="2761530"/>
    <lineage>
        <taxon>Bacteria</taxon>
        <taxon>Bacillati</taxon>
        <taxon>Chloroflexota</taxon>
        <taxon>Tepidiformia</taxon>
        <taxon>Tepidiformales</taxon>
        <taxon>Tepidiformaceae</taxon>
        <taxon>Tepidiforma</taxon>
    </lineage>
</organism>
<keyword evidence="5" id="KW-0997">Cell inner membrane</keyword>
<protein>
    <submittedName>
        <fullName evidence="11">Peptide/nickel transport system ATP-binding protein/peptide/nickel transport system ATP-binding protein/oligopeptide transport system ATP-binding protein</fullName>
    </submittedName>
</protein>
<comment type="caution">
    <text evidence="11">The sequence shown here is derived from an EMBL/GenBank/DDBJ whole genome shotgun (WGS) entry which is preliminary data.</text>
</comment>
<keyword evidence="9" id="KW-0472">Membrane</keyword>
<reference evidence="11 12" key="1">
    <citation type="submission" date="2017-09" db="EMBL/GenBank/DDBJ databases">
        <title>Sequencing the genomes of two abundant thermophiles in Great Basin hot springs: Thermocrinis jamiesonii and novel Chloroflexi Thermoflexus hugenholtzii.</title>
        <authorList>
            <person name="Hedlund B."/>
        </authorList>
    </citation>
    <scope>NUCLEOTIDE SEQUENCE [LARGE SCALE GENOMIC DNA]</scope>
    <source>
        <strain evidence="11 12">G233</strain>
    </source>
</reference>
<name>A0A2A9HCG1_TEPT2</name>
<dbReference type="FunFam" id="3.40.50.300:FF:000016">
    <property type="entry name" value="Oligopeptide ABC transporter ATP-binding component"/>
    <property type="match status" value="1"/>
</dbReference>
<dbReference type="GO" id="GO:0015833">
    <property type="term" value="P:peptide transport"/>
    <property type="evidence" value="ECO:0007669"/>
    <property type="project" value="InterPro"/>
</dbReference>
<evidence type="ECO:0000256" key="3">
    <source>
        <dbReference type="ARBA" id="ARBA00022448"/>
    </source>
</evidence>
<dbReference type="PROSITE" id="PS00211">
    <property type="entry name" value="ABC_TRANSPORTER_1"/>
    <property type="match status" value="1"/>
</dbReference>
<dbReference type="GO" id="GO:0005524">
    <property type="term" value="F:ATP binding"/>
    <property type="evidence" value="ECO:0007669"/>
    <property type="project" value="UniProtKB-KW"/>
</dbReference>
<sequence length="330" mass="35235">MAQPLLEVRGLSVEYRARDATVYAVSGVSFSLQPGELLAIVGESGSGKSTVGLAVPRLLPAEAAITAGAITLGGTDLLALPDAELRGYRGRRIAMIFQDPVAGLNPVIDIGSQVAEILTSHLDLGRKEARRRAIDLLYRVGLAEPERIARSYPFQLSGGMCQRVMIGIATALDPQLLIADEPTSALDVTVQAQILYQLERLRAERGTAVLLVTHDFGVVAQVADRVAVMYAGRIVEEGPVRAILRSPLHPYSHGLLATLPRVDGVRAHLHQIPGSPPEMTAPAARCPFLPRCGKALSRCREASPPSLEPAGDGDRRVACYNPIWQGAPAD</sequence>
<evidence type="ECO:0000256" key="8">
    <source>
        <dbReference type="ARBA" id="ARBA00022967"/>
    </source>
</evidence>
<dbReference type="InterPro" id="IPR027417">
    <property type="entry name" value="P-loop_NTPase"/>
</dbReference>
<evidence type="ECO:0000256" key="2">
    <source>
        <dbReference type="ARBA" id="ARBA00005417"/>
    </source>
</evidence>
<dbReference type="CDD" id="cd03257">
    <property type="entry name" value="ABC_NikE_OppD_transporters"/>
    <property type="match status" value="1"/>
</dbReference>
<dbReference type="InterPro" id="IPR050388">
    <property type="entry name" value="ABC_Ni/Peptide_Import"/>
</dbReference>
<dbReference type="RefSeq" id="WP_098503140.1">
    <property type="nucleotide sequence ID" value="NZ_PDJQ01000001.1"/>
</dbReference>
<keyword evidence="7 11" id="KW-0067">ATP-binding</keyword>
<dbReference type="NCBIfam" id="TIGR01727">
    <property type="entry name" value="oligo_HPY"/>
    <property type="match status" value="1"/>
</dbReference>
<comment type="similarity">
    <text evidence="2">Belongs to the ABC transporter superfamily.</text>
</comment>
<dbReference type="InterPro" id="IPR003593">
    <property type="entry name" value="AAA+_ATPase"/>
</dbReference>
<evidence type="ECO:0000256" key="7">
    <source>
        <dbReference type="ARBA" id="ARBA00022840"/>
    </source>
</evidence>
<dbReference type="SUPFAM" id="SSF52540">
    <property type="entry name" value="P-loop containing nucleoside triphosphate hydrolases"/>
    <property type="match status" value="1"/>
</dbReference>
<evidence type="ECO:0000259" key="10">
    <source>
        <dbReference type="PROSITE" id="PS50893"/>
    </source>
</evidence>
<proteinExistence type="inferred from homology"/>
<keyword evidence="8" id="KW-1278">Translocase</keyword>
<dbReference type="PANTHER" id="PTHR43297:SF14">
    <property type="entry name" value="ATPASE AAA-TYPE CORE DOMAIN-CONTAINING PROTEIN"/>
    <property type="match status" value="1"/>
</dbReference>
<dbReference type="Pfam" id="PF08352">
    <property type="entry name" value="oligo_HPY"/>
    <property type="match status" value="1"/>
</dbReference>
<dbReference type="AlphaFoldDB" id="A0A2A9HCG1"/>
<dbReference type="SMART" id="SM00382">
    <property type="entry name" value="AAA"/>
    <property type="match status" value="1"/>
</dbReference>
<evidence type="ECO:0000256" key="9">
    <source>
        <dbReference type="ARBA" id="ARBA00023136"/>
    </source>
</evidence>
<dbReference type="PROSITE" id="PS50893">
    <property type="entry name" value="ABC_TRANSPORTER_2"/>
    <property type="match status" value="1"/>
</dbReference>
<dbReference type="EMBL" id="PDJQ01000001">
    <property type="protein sequence ID" value="PFG73697.1"/>
    <property type="molecule type" value="Genomic_DNA"/>
</dbReference>